<feature type="domain" description="Arginine repressor C-terminal" evidence="10">
    <location>
        <begin position="80"/>
        <end position="145"/>
    </location>
</feature>
<evidence type="ECO:0000256" key="7">
    <source>
        <dbReference type="HAMAP-Rule" id="MF_00173"/>
    </source>
</evidence>
<comment type="function">
    <text evidence="7">Regulates arginine biosynthesis genes.</text>
</comment>
<comment type="subcellular location">
    <subcellularLocation>
        <location evidence="1 7">Cytoplasm</location>
    </subcellularLocation>
</comment>
<comment type="similarity">
    <text evidence="2 7">Belongs to the ArgR family.</text>
</comment>
<evidence type="ECO:0000256" key="4">
    <source>
        <dbReference type="ARBA" id="ARBA00023015"/>
    </source>
</evidence>
<evidence type="ECO:0000256" key="1">
    <source>
        <dbReference type="ARBA" id="ARBA00004496"/>
    </source>
</evidence>
<reference evidence="12" key="1">
    <citation type="submission" date="2016-10" db="EMBL/GenBank/DDBJ databases">
        <authorList>
            <person name="Varghese N."/>
            <person name="Submissions S."/>
        </authorList>
    </citation>
    <scope>NUCLEOTIDE SEQUENCE [LARGE SCALE GENOMIC DNA]</scope>
    <source>
        <strain evidence="12">MPL-11</strain>
    </source>
</reference>
<dbReference type="Pfam" id="PF02863">
    <property type="entry name" value="Arg_repressor_C"/>
    <property type="match status" value="1"/>
</dbReference>
<accession>A0A1H1B9G6</accession>
<dbReference type="UniPathway" id="UPA00068"/>
<dbReference type="Proteomes" id="UP000199481">
    <property type="component" value="Unassembled WGS sequence"/>
</dbReference>
<dbReference type="InterPro" id="IPR036251">
    <property type="entry name" value="Arg_repress_C_sf"/>
</dbReference>
<evidence type="ECO:0000256" key="2">
    <source>
        <dbReference type="ARBA" id="ARBA00008316"/>
    </source>
</evidence>
<protein>
    <recommendedName>
        <fullName evidence="7 8">Arginine repressor</fullName>
    </recommendedName>
</protein>
<dbReference type="GO" id="GO:0006526">
    <property type="term" value="P:L-arginine biosynthetic process"/>
    <property type="evidence" value="ECO:0007669"/>
    <property type="project" value="UniProtKB-UniPathway"/>
</dbReference>
<evidence type="ECO:0000256" key="6">
    <source>
        <dbReference type="ARBA" id="ARBA00023163"/>
    </source>
</evidence>
<organism evidence="11 12">
    <name type="scientific">Carnobacterium viridans</name>
    <dbReference type="NCBI Taxonomy" id="174587"/>
    <lineage>
        <taxon>Bacteria</taxon>
        <taxon>Bacillati</taxon>
        <taxon>Bacillota</taxon>
        <taxon>Bacilli</taxon>
        <taxon>Lactobacillales</taxon>
        <taxon>Carnobacteriaceae</taxon>
        <taxon>Carnobacterium</taxon>
    </lineage>
</organism>
<dbReference type="PRINTS" id="PR01467">
    <property type="entry name" value="ARGREPRESSOR"/>
</dbReference>
<dbReference type="GO" id="GO:0003700">
    <property type="term" value="F:DNA-binding transcription factor activity"/>
    <property type="evidence" value="ECO:0007669"/>
    <property type="project" value="UniProtKB-UniRule"/>
</dbReference>
<feature type="domain" description="Arginine repressor DNA-binding" evidence="9">
    <location>
        <begin position="1"/>
        <end position="67"/>
    </location>
</feature>
<dbReference type="Pfam" id="PF01316">
    <property type="entry name" value="Arg_repressor"/>
    <property type="match status" value="1"/>
</dbReference>
<dbReference type="HAMAP" id="MF_00173">
    <property type="entry name" value="Arg_repressor"/>
    <property type="match status" value="1"/>
</dbReference>
<proteinExistence type="inferred from homology"/>
<dbReference type="GO" id="GO:0003677">
    <property type="term" value="F:DNA binding"/>
    <property type="evidence" value="ECO:0007669"/>
    <property type="project" value="UniProtKB-KW"/>
</dbReference>
<dbReference type="InterPro" id="IPR036388">
    <property type="entry name" value="WH-like_DNA-bd_sf"/>
</dbReference>
<keyword evidence="4 7" id="KW-0805">Transcription regulation</keyword>
<dbReference type="GO" id="GO:1900079">
    <property type="term" value="P:regulation of arginine biosynthetic process"/>
    <property type="evidence" value="ECO:0007669"/>
    <property type="project" value="UniProtKB-UniRule"/>
</dbReference>
<gene>
    <name evidence="7" type="primary">argR</name>
    <name evidence="11" type="ORF">SAMN04487752_2486</name>
</gene>
<name>A0A1H1B9G6_9LACT</name>
<comment type="pathway">
    <text evidence="7">Amino-acid biosynthesis; L-arginine biosynthesis [regulation].</text>
</comment>
<evidence type="ECO:0000259" key="9">
    <source>
        <dbReference type="Pfam" id="PF01316"/>
    </source>
</evidence>
<dbReference type="RefSeq" id="WP_035021874.1">
    <property type="nucleotide sequence ID" value="NZ_FNJW01000008.1"/>
</dbReference>
<dbReference type="OrthoDB" id="9807089at2"/>
<keyword evidence="5 7" id="KW-0238">DNA-binding</keyword>
<dbReference type="PANTHER" id="PTHR34471">
    <property type="entry name" value="ARGININE REPRESSOR"/>
    <property type="match status" value="1"/>
</dbReference>
<dbReference type="Gene3D" id="1.10.10.10">
    <property type="entry name" value="Winged helix-like DNA-binding domain superfamily/Winged helix DNA-binding domain"/>
    <property type="match status" value="1"/>
</dbReference>
<dbReference type="InterPro" id="IPR020899">
    <property type="entry name" value="Arg_repress_C"/>
</dbReference>
<dbReference type="AlphaFoldDB" id="A0A1H1B9G6"/>
<dbReference type="GO" id="GO:0051259">
    <property type="term" value="P:protein complex oligomerization"/>
    <property type="evidence" value="ECO:0007669"/>
    <property type="project" value="InterPro"/>
</dbReference>
<dbReference type="InterPro" id="IPR036390">
    <property type="entry name" value="WH_DNA-bd_sf"/>
</dbReference>
<keyword evidence="3 7" id="KW-0963">Cytoplasm</keyword>
<dbReference type="GO" id="GO:0005737">
    <property type="term" value="C:cytoplasm"/>
    <property type="evidence" value="ECO:0007669"/>
    <property type="project" value="UniProtKB-SubCell"/>
</dbReference>
<sequence>MKKRERHRLLQELIKENIIEKQEDFVRILEEKGIEVTQATISRDIKELQLVKVPSQIGGYQYSLPPDIQYDTSKKLERLFKDAFVSMDTQDCFLLVRTIPGNAFALGSLIDNSNFDSVFGAISGDDTVLIICRSNEEALHLKNHFIQLI</sequence>
<evidence type="ECO:0000313" key="11">
    <source>
        <dbReference type="EMBL" id="SDQ48549.1"/>
    </source>
</evidence>
<dbReference type="InterPro" id="IPR001669">
    <property type="entry name" value="Arg_repress"/>
</dbReference>
<keyword evidence="7" id="KW-0028">Amino-acid biosynthesis</keyword>
<evidence type="ECO:0000313" key="12">
    <source>
        <dbReference type="Proteomes" id="UP000199481"/>
    </source>
</evidence>
<keyword evidence="12" id="KW-1185">Reference proteome</keyword>
<keyword evidence="6 7" id="KW-0804">Transcription</keyword>
<dbReference type="Gene3D" id="3.30.1360.40">
    <property type="match status" value="1"/>
</dbReference>
<evidence type="ECO:0000256" key="5">
    <source>
        <dbReference type="ARBA" id="ARBA00023125"/>
    </source>
</evidence>
<dbReference type="InterPro" id="IPR020900">
    <property type="entry name" value="Arg_repress_DNA-bd"/>
</dbReference>
<dbReference type="PANTHER" id="PTHR34471:SF1">
    <property type="entry name" value="ARGININE REPRESSOR"/>
    <property type="match status" value="1"/>
</dbReference>
<dbReference type="EMBL" id="FNJW01000008">
    <property type="protein sequence ID" value="SDQ48549.1"/>
    <property type="molecule type" value="Genomic_DNA"/>
</dbReference>
<dbReference type="NCBIfam" id="TIGR01529">
    <property type="entry name" value="argR_whole"/>
    <property type="match status" value="1"/>
</dbReference>
<dbReference type="GO" id="GO:0034618">
    <property type="term" value="F:arginine binding"/>
    <property type="evidence" value="ECO:0007669"/>
    <property type="project" value="InterPro"/>
</dbReference>
<dbReference type="SUPFAM" id="SSF55252">
    <property type="entry name" value="C-terminal domain of arginine repressor"/>
    <property type="match status" value="1"/>
</dbReference>
<keyword evidence="7" id="KW-0055">Arginine biosynthesis</keyword>
<dbReference type="SUPFAM" id="SSF46785">
    <property type="entry name" value="Winged helix' DNA-binding domain"/>
    <property type="match status" value="1"/>
</dbReference>
<evidence type="ECO:0000256" key="3">
    <source>
        <dbReference type="ARBA" id="ARBA00022490"/>
    </source>
</evidence>
<keyword evidence="7" id="KW-0678">Repressor</keyword>
<evidence type="ECO:0000259" key="10">
    <source>
        <dbReference type="Pfam" id="PF02863"/>
    </source>
</evidence>
<evidence type="ECO:0000256" key="8">
    <source>
        <dbReference type="NCBIfam" id="TIGR01529"/>
    </source>
</evidence>